<reference evidence="2" key="1">
    <citation type="journal article" date="2013" name="Proc. Natl. Acad. Sci. U.S.A.">
        <title>Genome structure and metabolic features in the red seaweed Chondrus crispus shed light on evolution of the Archaeplastida.</title>
        <authorList>
            <person name="Collen J."/>
            <person name="Porcel B."/>
            <person name="Carre W."/>
            <person name="Ball S.G."/>
            <person name="Chaparro C."/>
            <person name="Tonon T."/>
            <person name="Barbeyron T."/>
            <person name="Michel G."/>
            <person name="Noel B."/>
            <person name="Valentin K."/>
            <person name="Elias M."/>
            <person name="Artiguenave F."/>
            <person name="Arun A."/>
            <person name="Aury J.M."/>
            <person name="Barbosa-Neto J.F."/>
            <person name="Bothwell J.H."/>
            <person name="Bouget F.Y."/>
            <person name="Brillet L."/>
            <person name="Cabello-Hurtado F."/>
            <person name="Capella-Gutierrez S."/>
            <person name="Charrier B."/>
            <person name="Cladiere L."/>
            <person name="Cock J.M."/>
            <person name="Coelho S.M."/>
            <person name="Colleoni C."/>
            <person name="Czjzek M."/>
            <person name="Da Silva C."/>
            <person name="Delage L."/>
            <person name="Denoeud F."/>
            <person name="Deschamps P."/>
            <person name="Dittami S.M."/>
            <person name="Gabaldon T."/>
            <person name="Gachon C.M."/>
            <person name="Groisillier A."/>
            <person name="Herve C."/>
            <person name="Jabbari K."/>
            <person name="Katinka M."/>
            <person name="Kloareg B."/>
            <person name="Kowalczyk N."/>
            <person name="Labadie K."/>
            <person name="Leblanc C."/>
            <person name="Lopez P.J."/>
            <person name="McLachlan D.H."/>
            <person name="Meslet-Cladiere L."/>
            <person name="Moustafa A."/>
            <person name="Nehr Z."/>
            <person name="Nyvall Collen P."/>
            <person name="Panaud O."/>
            <person name="Partensky F."/>
            <person name="Poulain J."/>
            <person name="Rensing S.A."/>
            <person name="Rousvoal S."/>
            <person name="Samson G."/>
            <person name="Symeonidi A."/>
            <person name="Weissenbach J."/>
            <person name="Zambounis A."/>
            <person name="Wincker P."/>
            <person name="Boyen C."/>
        </authorList>
    </citation>
    <scope>NUCLEOTIDE SEQUENCE [LARGE SCALE GENOMIC DNA]</scope>
    <source>
        <strain evidence="2">cv. Stackhouse</strain>
    </source>
</reference>
<dbReference type="RefSeq" id="XP_005719408.1">
    <property type="nucleotide sequence ID" value="XM_005719351.1"/>
</dbReference>
<keyword evidence="2" id="KW-1185">Reference proteome</keyword>
<name>R7QLY8_CHOCR</name>
<dbReference type="KEGG" id="ccp:CHC_T00000282001"/>
<dbReference type="AlphaFoldDB" id="R7QLY8"/>
<organism evidence="1 2">
    <name type="scientific">Chondrus crispus</name>
    <name type="common">Carrageen Irish moss</name>
    <name type="synonym">Polymorpha crispa</name>
    <dbReference type="NCBI Taxonomy" id="2769"/>
    <lineage>
        <taxon>Eukaryota</taxon>
        <taxon>Rhodophyta</taxon>
        <taxon>Florideophyceae</taxon>
        <taxon>Rhodymeniophycidae</taxon>
        <taxon>Gigartinales</taxon>
        <taxon>Gigartinaceae</taxon>
        <taxon>Chondrus</taxon>
    </lineage>
</organism>
<protein>
    <submittedName>
        <fullName evidence="1">Uncharacterized protein</fullName>
    </submittedName>
</protein>
<accession>R7QLY8</accession>
<dbReference type="GeneID" id="17327127"/>
<proteinExistence type="predicted"/>
<dbReference type="EMBL" id="HG002045">
    <property type="protein sequence ID" value="CDF39497.1"/>
    <property type="molecule type" value="Genomic_DNA"/>
</dbReference>
<evidence type="ECO:0000313" key="2">
    <source>
        <dbReference type="Proteomes" id="UP000012073"/>
    </source>
</evidence>
<gene>
    <name evidence="1" type="ORF">CHC_T00000282001</name>
</gene>
<sequence>MRSTFITESILGHAHQEFICLRPSWVLSVLVPFEWYSTDLHSVKESISSLTYAARQPLSIPPRRGARFRPVMNKDTTSPSAAVLRSVASSVALDLAHAPLKSKHHDRLTNLTKQHIALEKSMTLTSEMVTKALGHADQLIREARNWHAIAEEGLGLTTDVEQSMSRIAGVDMNALLTSSERAEP</sequence>
<dbReference type="Gramene" id="CDF39497">
    <property type="protein sequence ID" value="CDF39497"/>
    <property type="gene ID" value="CHC_T00000282001"/>
</dbReference>
<dbReference type="Proteomes" id="UP000012073">
    <property type="component" value="Unassembled WGS sequence"/>
</dbReference>
<evidence type="ECO:0000313" key="1">
    <source>
        <dbReference type="EMBL" id="CDF39497.1"/>
    </source>
</evidence>